<evidence type="ECO:0000313" key="1">
    <source>
        <dbReference type="EMBL" id="KKN64461.1"/>
    </source>
</evidence>
<protein>
    <submittedName>
        <fullName evidence="1">Uncharacterized protein</fullName>
    </submittedName>
</protein>
<dbReference type="AlphaFoldDB" id="A0A0F9UTE9"/>
<dbReference type="EMBL" id="LAZR01000554">
    <property type="protein sequence ID" value="KKN64461.1"/>
    <property type="molecule type" value="Genomic_DNA"/>
</dbReference>
<accession>A0A0F9UTE9</accession>
<organism evidence="1">
    <name type="scientific">marine sediment metagenome</name>
    <dbReference type="NCBI Taxonomy" id="412755"/>
    <lineage>
        <taxon>unclassified sequences</taxon>
        <taxon>metagenomes</taxon>
        <taxon>ecological metagenomes</taxon>
    </lineage>
</organism>
<sequence>MTIERAAATADDSLSETTLTPINGLSLTPPSGTYQLFATIQLNIVVGGSVNTNFRVTVGGTDVPASIRYMDQDTSVDLNTTTIMINAVVSPNGSQVVAIESIANVSSTPYVAQEREMNLFPHPAGTAYNQTATALDTTSSATWATLDSMEVTPADSWYLLTFSTSFEGPATCELGLRVTVGGTLVDHTVRRNEQESSSADDRLVIGIVALVRPNGSQAVVVQFSRLSGTGAADVYDRSMQLMPSANADIFQEGGTADDSDNTTTDKQVDDMLLTDPGADTYMVAYTSSDFYGTIGNNNAEGIYSIRENGTKVTDSDRMQEHEGSLDGVNMSVHAGGRVVVSSGTSDLQIFWRNDSTDLRTARERTLLAIREPSAVDQDIAAVLTTVTSLTAALTAQGKLDTALALAMSVAADLKGAGELRAANALVLSVLADLDALGQLDAAMQLALSVAADLTAQGKLEVAHSITLSLAADIKSIPKDLAAAPSLTVAITAALTAEGKLDTAMQLALSVAAVLSAEGKLEAAASLVLAIAADLKGAGELRAAAALTLSVAADVKALGRLDTALATSLIAAANLTGAGKVEAAMYLILTLSANVLAASAIDLLASLPVGVSVSADIDALGTLAAAPALVISAAADLEAQGKIEAATNLLVTLAADLKGAGVLRAALGLTTAMAADIRGLGELRATPLITLTMAANITEAGVVPPSAAVFRDVWQAL</sequence>
<gene>
    <name evidence="1" type="ORF">LCGC14_0491490</name>
</gene>
<proteinExistence type="predicted"/>
<comment type="caution">
    <text evidence="1">The sequence shown here is derived from an EMBL/GenBank/DDBJ whole genome shotgun (WGS) entry which is preliminary data.</text>
</comment>
<reference evidence="1" key="1">
    <citation type="journal article" date="2015" name="Nature">
        <title>Complex archaea that bridge the gap between prokaryotes and eukaryotes.</title>
        <authorList>
            <person name="Spang A."/>
            <person name="Saw J.H."/>
            <person name="Jorgensen S.L."/>
            <person name="Zaremba-Niedzwiedzka K."/>
            <person name="Martijn J."/>
            <person name="Lind A.E."/>
            <person name="van Eijk R."/>
            <person name="Schleper C."/>
            <person name="Guy L."/>
            <person name="Ettema T.J."/>
        </authorList>
    </citation>
    <scope>NUCLEOTIDE SEQUENCE</scope>
</reference>
<name>A0A0F9UTE9_9ZZZZ</name>